<keyword evidence="4 5" id="KW-0472">Membrane</keyword>
<proteinExistence type="inferred from homology"/>
<comment type="caution">
    <text evidence="6">The sequence shown here is derived from an EMBL/GenBank/DDBJ whole genome shotgun (WGS) entry which is preliminary data.</text>
</comment>
<dbReference type="PANTHER" id="PTHR43701">
    <property type="entry name" value="MEMBRANE TRANSPORTER PROTEIN MJ0441-RELATED"/>
    <property type="match status" value="1"/>
</dbReference>
<evidence type="ECO:0000313" key="7">
    <source>
        <dbReference type="Proteomes" id="UP000625283"/>
    </source>
</evidence>
<evidence type="ECO:0000256" key="3">
    <source>
        <dbReference type="ARBA" id="ARBA00022989"/>
    </source>
</evidence>
<dbReference type="PANTHER" id="PTHR43701:SF2">
    <property type="entry name" value="MEMBRANE TRANSPORTER PROTEIN YJNA-RELATED"/>
    <property type="match status" value="1"/>
</dbReference>
<sequence length="263" mass="28470">MEVLGFLSAILIGLSLGLIGGGGSILTVPVLVYFFHIDPVLATAYSLCVVGTTSFVGSVTYFKQHLVNLRTALIFGIPSIIAVMVTRVWLLPLIPSVIYTSDMFIITKDMLIMILFAILMVLASYHMIKNREEKQVVENDRHSFGVLLLQGIWIGGITGLIGAGGGFLIIPVLVNNLKTPMKEAVGTSLLIISVNSLLGFVSSLHTISVDWAFLVKIILLAVVGVLIGTYLAKGIDGHKLKPAFGWFVLIMGGYILAKELLKW</sequence>
<organism evidence="6 7">
    <name type="scientific">Sphingobacterium faecale</name>
    <dbReference type="NCBI Taxonomy" id="2803775"/>
    <lineage>
        <taxon>Bacteria</taxon>
        <taxon>Pseudomonadati</taxon>
        <taxon>Bacteroidota</taxon>
        <taxon>Sphingobacteriia</taxon>
        <taxon>Sphingobacteriales</taxon>
        <taxon>Sphingobacteriaceae</taxon>
        <taxon>Sphingobacterium</taxon>
    </lineage>
</organism>
<feature type="transmembrane region" description="Helical" evidence="5">
    <location>
        <begin position="110"/>
        <end position="128"/>
    </location>
</feature>
<protein>
    <recommendedName>
        <fullName evidence="5">Probable membrane transporter protein</fullName>
    </recommendedName>
</protein>
<keyword evidence="7" id="KW-1185">Reference proteome</keyword>
<feature type="transmembrane region" description="Helical" evidence="5">
    <location>
        <begin position="148"/>
        <end position="173"/>
    </location>
</feature>
<feature type="transmembrane region" description="Helical" evidence="5">
    <location>
        <begin position="185"/>
        <end position="205"/>
    </location>
</feature>
<evidence type="ECO:0000256" key="1">
    <source>
        <dbReference type="ARBA" id="ARBA00004141"/>
    </source>
</evidence>
<evidence type="ECO:0000256" key="5">
    <source>
        <dbReference type="RuleBase" id="RU363041"/>
    </source>
</evidence>
<feature type="transmembrane region" description="Helical" evidence="5">
    <location>
        <begin position="74"/>
        <end position="98"/>
    </location>
</feature>
<evidence type="ECO:0000256" key="2">
    <source>
        <dbReference type="ARBA" id="ARBA00022692"/>
    </source>
</evidence>
<keyword evidence="2 5" id="KW-0812">Transmembrane</keyword>
<evidence type="ECO:0000313" key="6">
    <source>
        <dbReference type="EMBL" id="MBL1407362.1"/>
    </source>
</evidence>
<dbReference type="RefSeq" id="WP_021070687.1">
    <property type="nucleotide sequence ID" value="NZ_JAERTY010000001.1"/>
</dbReference>
<dbReference type="Pfam" id="PF01925">
    <property type="entry name" value="TauE"/>
    <property type="match status" value="1"/>
</dbReference>
<gene>
    <name evidence="6" type="ORF">JKG61_01220</name>
</gene>
<keyword evidence="3 5" id="KW-1133">Transmembrane helix</keyword>
<comment type="subcellular location">
    <subcellularLocation>
        <location evidence="5">Cell membrane</location>
        <topology evidence="5">Multi-pass membrane protein</topology>
    </subcellularLocation>
    <subcellularLocation>
        <location evidence="1">Membrane</location>
        <topology evidence="1">Multi-pass membrane protein</topology>
    </subcellularLocation>
</comment>
<comment type="similarity">
    <text evidence="5">Belongs to the 4-toluene sulfonate uptake permease (TSUP) (TC 2.A.102) family.</text>
</comment>
<feature type="transmembrane region" description="Helical" evidence="5">
    <location>
        <begin position="243"/>
        <end position="261"/>
    </location>
</feature>
<dbReference type="Proteomes" id="UP000625283">
    <property type="component" value="Unassembled WGS sequence"/>
</dbReference>
<feature type="transmembrane region" description="Helical" evidence="5">
    <location>
        <begin position="211"/>
        <end position="231"/>
    </location>
</feature>
<dbReference type="InterPro" id="IPR051598">
    <property type="entry name" value="TSUP/Inactive_protease-like"/>
</dbReference>
<name>A0ABS1QZY6_9SPHI</name>
<feature type="transmembrane region" description="Helical" evidence="5">
    <location>
        <begin position="6"/>
        <end position="35"/>
    </location>
</feature>
<dbReference type="InterPro" id="IPR002781">
    <property type="entry name" value="TM_pro_TauE-like"/>
</dbReference>
<accession>A0ABS1QZY6</accession>
<reference evidence="6 7" key="1">
    <citation type="submission" date="2021-01" db="EMBL/GenBank/DDBJ databases">
        <title>C459-1 draft genome sequence.</title>
        <authorList>
            <person name="Zhang X.-F."/>
        </authorList>
    </citation>
    <scope>NUCLEOTIDE SEQUENCE [LARGE SCALE GENOMIC DNA]</scope>
    <source>
        <strain evidence="7">C459-1</strain>
    </source>
</reference>
<keyword evidence="5" id="KW-1003">Cell membrane</keyword>
<evidence type="ECO:0000256" key="4">
    <source>
        <dbReference type="ARBA" id="ARBA00023136"/>
    </source>
</evidence>
<feature type="transmembrane region" description="Helical" evidence="5">
    <location>
        <begin position="42"/>
        <end position="62"/>
    </location>
</feature>
<dbReference type="EMBL" id="JAERTY010000001">
    <property type="protein sequence ID" value="MBL1407362.1"/>
    <property type="molecule type" value="Genomic_DNA"/>
</dbReference>